<protein>
    <submittedName>
        <fullName evidence="1">Uncharacterized protein</fullName>
    </submittedName>
</protein>
<sequence length="14" mass="1678">MRARKRCRSRATEG</sequence>
<dbReference type="EMBL" id="GBRH01267829">
    <property type="protein sequence ID" value="JAD30066.1"/>
    <property type="molecule type" value="Transcribed_RNA"/>
</dbReference>
<proteinExistence type="predicted"/>
<reference evidence="1" key="2">
    <citation type="journal article" date="2015" name="Data Brief">
        <title>Shoot transcriptome of the giant reed, Arundo donax.</title>
        <authorList>
            <person name="Barrero R.A."/>
            <person name="Guerrero F.D."/>
            <person name="Moolhuijzen P."/>
            <person name="Goolsby J.A."/>
            <person name="Tidwell J."/>
            <person name="Bellgard S.E."/>
            <person name="Bellgard M.I."/>
        </authorList>
    </citation>
    <scope>NUCLEOTIDE SEQUENCE</scope>
    <source>
        <tissue evidence="1">Shoot tissue taken approximately 20 cm above the soil surface</tissue>
    </source>
</reference>
<name>A0A0A8YU20_ARUDO</name>
<accession>A0A0A8YU20</accession>
<evidence type="ECO:0000313" key="1">
    <source>
        <dbReference type="EMBL" id="JAD30066.1"/>
    </source>
</evidence>
<reference evidence="1" key="1">
    <citation type="submission" date="2014-09" db="EMBL/GenBank/DDBJ databases">
        <authorList>
            <person name="Magalhaes I.L.F."/>
            <person name="Oliveira U."/>
            <person name="Santos F.R."/>
            <person name="Vidigal T.H.D.A."/>
            <person name="Brescovit A.D."/>
            <person name="Santos A.J."/>
        </authorList>
    </citation>
    <scope>NUCLEOTIDE SEQUENCE</scope>
    <source>
        <tissue evidence="1">Shoot tissue taken approximately 20 cm above the soil surface</tissue>
    </source>
</reference>
<organism evidence="1">
    <name type="scientific">Arundo donax</name>
    <name type="common">Giant reed</name>
    <name type="synonym">Donax arundinaceus</name>
    <dbReference type="NCBI Taxonomy" id="35708"/>
    <lineage>
        <taxon>Eukaryota</taxon>
        <taxon>Viridiplantae</taxon>
        <taxon>Streptophyta</taxon>
        <taxon>Embryophyta</taxon>
        <taxon>Tracheophyta</taxon>
        <taxon>Spermatophyta</taxon>
        <taxon>Magnoliopsida</taxon>
        <taxon>Liliopsida</taxon>
        <taxon>Poales</taxon>
        <taxon>Poaceae</taxon>
        <taxon>PACMAD clade</taxon>
        <taxon>Arundinoideae</taxon>
        <taxon>Arundineae</taxon>
        <taxon>Arundo</taxon>
    </lineage>
</organism>